<keyword evidence="1" id="KW-1133">Transmembrane helix</keyword>
<comment type="caution">
    <text evidence="2">The sequence shown here is derived from an EMBL/GenBank/DDBJ whole genome shotgun (WGS) entry which is preliminary data.</text>
</comment>
<sequence>MAKPTKNAPIICTIVTIIALIGVIVGLYYNITLIAILGLLPAVIYEAYRTEGKSTKTSSYILLGVLIAEIILILFNINFNLAEYLDSTQEYIGGYLVPLGDIQTLGPTLMAVLSVILFVRTRGVYTRWLAAVIFFTSFVIIYSINPLIFNDLIKNAVQQGIRRF</sequence>
<reference evidence="2 3" key="1">
    <citation type="journal article" date="2020" name="Biotechnol. Biofuels">
        <title>New insights from the biogas microbiome by comprehensive genome-resolved metagenomics of nearly 1600 species originating from multiple anaerobic digesters.</title>
        <authorList>
            <person name="Campanaro S."/>
            <person name="Treu L."/>
            <person name="Rodriguez-R L.M."/>
            <person name="Kovalovszki A."/>
            <person name="Ziels R.M."/>
            <person name="Maus I."/>
            <person name="Zhu X."/>
            <person name="Kougias P.G."/>
            <person name="Basile A."/>
            <person name="Luo G."/>
            <person name="Schluter A."/>
            <person name="Konstantinidis K.T."/>
            <person name="Angelidaki I."/>
        </authorList>
    </citation>
    <scope>NUCLEOTIDE SEQUENCE [LARGE SCALE GENOMIC DNA]</scope>
    <source>
        <strain evidence="2">AS19jrsBPTG_9</strain>
    </source>
</reference>
<keyword evidence="1" id="KW-0812">Transmembrane</keyword>
<dbReference type="EMBL" id="JAAZIL010000002">
    <property type="protein sequence ID" value="NLZ24138.1"/>
    <property type="molecule type" value="Genomic_DNA"/>
</dbReference>
<feature type="transmembrane region" description="Helical" evidence="1">
    <location>
        <begin position="128"/>
        <end position="149"/>
    </location>
</feature>
<evidence type="ECO:0000313" key="2">
    <source>
        <dbReference type="EMBL" id="NLZ24138.1"/>
    </source>
</evidence>
<evidence type="ECO:0000256" key="1">
    <source>
        <dbReference type="SAM" id="Phobius"/>
    </source>
</evidence>
<gene>
    <name evidence="2" type="ORF">GX888_00075</name>
</gene>
<feature type="transmembrane region" description="Helical" evidence="1">
    <location>
        <begin position="102"/>
        <end position="119"/>
    </location>
</feature>
<dbReference type="AlphaFoldDB" id="A0A847VC58"/>
<feature type="transmembrane region" description="Helical" evidence="1">
    <location>
        <begin position="60"/>
        <end position="82"/>
    </location>
</feature>
<keyword evidence="1" id="KW-0472">Membrane</keyword>
<accession>A0A847VC58</accession>
<name>A0A847VC58_9BACT</name>
<feature type="transmembrane region" description="Helical" evidence="1">
    <location>
        <begin position="7"/>
        <end position="25"/>
    </location>
</feature>
<protein>
    <submittedName>
        <fullName evidence="2">Uncharacterized protein</fullName>
    </submittedName>
</protein>
<organism evidence="2 3">
    <name type="scientific">Candidatus Dojkabacteria bacterium</name>
    <dbReference type="NCBI Taxonomy" id="2099670"/>
    <lineage>
        <taxon>Bacteria</taxon>
        <taxon>Candidatus Dojkabacteria</taxon>
    </lineage>
</organism>
<evidence type="ECO:0000313" key="3">
    <source>
        <dbReference type="Proteomes" id="UP000564033"/>
    </source>
</evidence>
<proteinExistence type="predicted"/>
<feature type="transmembrane region" description="Helical" evidence="1">
    <location>
        <begin position="31"/>
        <end position="48"/>
    </location>
</feature>
<dbReference type="Proteomes" id="UP000564033">
    <property type="component" value="Unassembled WGS sequence"/>
</dbReference>